<evidence type="ECO:0000313" key="5">
    <source>
        <dbReference type="Proteomes" id="UP000320813"/>
    </source>
</evidence>
<dbReference type="GO" id="GO:0005829">
    <property type="term" value="C:cytosol"/>
    <property type="evidence" value="ECO:0007669"/>
    <property type="project" value="TreeGrafter"/>
</dbReference>
<comment type="caution">
    <text evidence="4">The sequence shown here is derived from an EMBL/GenBank/DDBJ whole genome shotgun (WGS) entry which is preliminary data.</text>
</comment>
<protein>
    <recommendedName>
        <fullName evidence="2">hydroxymethylpyrimidine kinase</fullName>
        <ecNumber evidence="2">2.7.1.49</ecNumber>
    </recommendedName>
</protein>
<keyword evidence="4" id="KW-0418">Kinase</keyword>
<feature type="domain" description="Pyridoxamine kinase/Phosphomethylpyrimidine kinase" evidence="3">
    <location>
        <begin position="11"/>
        <end position="251"/>
    </location>
</feature>
<dbReference type="EMBL" id="SGBD01000001">
    <property type="protein sequence ID" value="RZD14911.1"/>
    <property type="molecule type" value="Genomic_DNA"/>
</dbReference>
<dbReference type="EC" id="2.7.1.49" evidence="2"/>
<gene>
    <name evidence="4" type="ORF">EVJ47_01105</name>
</gene>
<accession>A0A519BCA4</accession>
<dbReference type="InterPro" id="IPR004399">
    <property type="entry name" value="HMP/HMP-P_kinase_dom"/>
</dbReference>
<evidence type="ECO:0000256" key="2">
    <source>
        <dbReference type="ARBA" id="ARBA00012135"/>
    </source>
</evidence>
<dbReference type="SUPFAM" id="SSF53613">
    <property type="entry name" value="Ribokinase-like"/>
    <property type="match status" value="1"/>
</dbReference>
<dbReference type="CDD" id="cd01169">
    <property type="entry name" value="HMPP_kinase"/>
    <property type="match status" value="1"/>
</dbReference>
<dbReference type="Gene3D" id="3.40.1190.20">
    <property type="match status" value="1"/>
</dbReference>
<name>A0A519BCA4_9DELT</name>
<dbReference type="InterPro" id="IPR013749">
    <property type="entry name" value="PM/HMP-P_kinase-1"/>
</dbReference>
<dbReference type="PANTHER" id="PTHR20858:SF17">
    <property type="entry name" value="HYDROXYMETHYLPYRIMIDINE_PHOSPHOMETHYLPYRIMIDINE KINASE THI20-RELATED"/>
    <property type="match status" value="1"/>
</dbReference>
<dbReference type="GO" id="GO:0008972">
    <property type="term" value="F:phosphomethylpyrimidine kinase activity"/>
    <property type="evidence" value="ECO:0007669"/>
    <property type="project" value="InterPro"/>
</dbReference>
<evidence type="ECO:0000256" key="1">
    <source>
        <dbReference type="ARBA" id="ARBA00004948"/>
    </source>
</evidence>
<dbReference type="InterPro" id="IPR029056">
    <property type="entry name" value="Ribokinase-like"/>
</dbReference>
<comment type="pathway">
    <text evidence="1">Cofactor biosynthesis; thiamine diphosphate biosynthesis.</text>
</comment>
<evidence type="ECO:0000313" key="4">
    <source>
        <dbReference type="EMBL" id="RZD14911.1"/>
    </source>
</evidence>
<dbReference type="AlphaFoldDB" id="A0A519BCA4"/>
<dbReference type="GO" id="GO:0009229">
    <property type="term" value="P:thiamine diphosphate biosynthetic process"/>
    <property type="evidence" value="ECO:0007669"/>
    <property type="project" value="UniProtKB-UniPathway"/>
</dbReference>
<keyword evidence="4" id="KW-0808">Transferase</keyword>
<dbReference type="Proteomes" id="UP000320813">
    <property type="component" value="Unassembled WGS sequence"/>
</dbReference>
<dbReference type="PANTHER" id="PTHR20858">
    <property type="entry name" value="PHOSPHOMETHYLPYRIMIDINE KINASE"/>
    <property type="match status" value="1"/>
</dbReference>
<proteinExistence type="predicted"/>
<dbReference type="UniPathway" id="UPA00060">
    <property type="reaction ID" value="UER00138"/>
</dbReference>
<dbReference type="GO" id="GO:0009228">
    <property type="term" value="P:thiamine biosynthetic process"/>
    <property type="evidence" value="ECO:0007669"/>
    <property type="project" value="InterPro"/>
</dbReference>
<dbReference type="GO" id="GO:0008902">
    <property type="term" value="F:hydroxymethylpyrimidine kinase activity"/>
    <property type="evidence" value="ECO:0007669"/>
    <property type="project" value="UniProtKB-EC"/>
</dbReference>
<organism evidence="4 5">
    <name type="scientific">Candidatus Acidulodesulfobacterium ferriphilum</name>
    <dbReference type="NCBI Taxonomy" id="2597223"/>
    <lineage>
        <taxon>Bacteria</taxon>
        <taxon>Deltaproteobacteria</taxon>
        <taxon>Candidatus Acidulodesulfobacterales</taxon>
        <taxon>Candidatus Acidulodesulfobacterium</taxon>
    </lineage>
</organism>
<sequence>MIKALSVAGFDGSGGAGITSDAKIFSRLKIFGLSAITAMTAQNPDNIYGIMPVSEGFFDMELKAVFDYFKVDAVKTGLIACEEQSLTLSKYLNKYTVKIVVIDPVHISTSNKRLIMKDSSYPDFLMPLFKLATVITPNIMEAELISGEKIDNLNGMKKAAKRIKENMPGIKNIIIKGSHINANLNKGKIYNIILDSGNHFFVNESERIELDKKIHGTGCAFSAALTAYLAKGLKIEEALVKTEMLVSKFIKGFKNIPDNSGDKHIYITGNI</sequence>
<dbReference type="Pfam" id="PF08543">
    <property type="entry name" value="Phos_pyr_kin"/>
    <property type="match status" value="1"/>
</dbReference>
<evidence type="ECO:0000259" key="3">
    <source>
        <dbReference type="Pfam" id="PF08543"/>
    </source>
</evidence>
<reference evidence="4 5" key="1">
    <citation type="submission" date="2019-01" db="EMBL/GenBank/DDBJ databases">
        <title>Insights into ecological role of a new deltaproteobacterial order Candidatus Sinidesulfobacterales (Sva0485) by metagenomics and metatranscriptomics.</title>
        <authorList>
            <person name="Tan S."/>
            <person name="Liu J."/>
            <person name="Fang Y."/>
            <person name="Hedlund B.P."/>
            <person name="Lian Z.H."/>
            <person name="Huang L.Y."/>
            <person name="Li J.T."/>
            <person name="Huang L.N."/>
            <person name="Li W.J."/>
            <person name="Jiang H.C."/>
            <person name="Dong H.L."/>
            <person name="Shu W.S."/>
        </authorList>
    </citation>
    <scope>NUCLEOTIDE SEQUENCE [LARGE SCALE GENOMIC DNA]</scope>
    <source>
        <strain evidence="4">AP3</strain>
    </source>
</reference>